<dbReference type="Gene3D" id="1.10.287.950">
    <property type="entry name" value="Methyl-accepting chemotaxis protein"/>
    <property type="match status" value="1"/>
</dbReference>
<evidence type="ECO:0000256" key="6">
    <source>
        <dbReference type="PROSITE-ProRule" id="PRU00284"/>
    </source>
</evidence>
<accession>A0A1G9GHI6</accession>
<evidence type="ECO:0000256" key="1">
    <source>
        <dbReference type="ARBA" id="ARBA00004236"/>
    </source>
</evidence>
<dbReference type="PRINTS" id="PR00260">
    <property type="entry name" value="CHEMTRNSDUCR"/>
</dbReference>
<feature type="coiled-coil region" evidence="7">
    <location>
        <begin position="79"/>
        <end position="106"/>
    </location>
</feature>
<evidence type="ECO:0000256" key="5">
    <source>
        <dbReference type="ARBA" id="ARBA00029447"/>
    </source>
</evidence>
<evidence type="ECO:0000256" key="2">
    <source>
        <dbReference type="ARBA" id="ARBA00022475"/>
    </source>
</evidence>
<keyword evidence="4 6" id="KW-0807">Transducer</keyword>
<dbReference type="AlphaFoldDB" id="A0A1G9GHI6"/>
<feature type="transmembrane region" description="Helical" evidence="9">
    <location>
        <begin position="194"/>
        <end position="215"/>
    </location>
</feature>
<dbReference type="SUPFAM" id="SSF58104">
    <property type="entry name" value="Methyl-accepting chemotaxis protein (MCP) signaling domain"/>
    <property type="match status" value="1"/>
</dbReference>
<evidence type="ECO:0000313" key="12">
    <source>
        <dbReference type="EMBL" id="SDL00130.1"/>
    </source>
</evidence>
<dbReference type="PANTHER" id="PTHR32089">
    <property type="entry name" value="METHYL-ACCEPTING CHEMOTAXIS PROTEIN MCPB"/>
    <property type="match status" value="1"/>
</dbReference>
<dbReference type="GO" id="GO:0004888">
    <property type="term" value="F:transmembrane signaling receptor activity"/>
    <property type="evidence" value="ECO:0007669"/>
    <property type="project" value="InterPro"/>
</dbReference>
<dbReference type="Gene3D" id="6.10.340.10">
    <property type="match status" value="1"/>
</dbReference>
<keyword evidence="7" id="KW-0175">Coiled coil</keyword>
<keyword evidence="3 9" id="KW-0472">Membrane</keyword>
<comment type="similarity">
    <text evidence="5">Belongs to the methyl-accepting chemotaxis (MCP) protein family.</text>
</comment>
<dbReference type="GO" id="GO:0006935">
    <property type="term" value="P:chemotaxis"/>
    <property type="evidence" value="ECO:0007669"/>
    <property type="project" value="InterPro"/>
</dbReference>
<evidence type="ECO:0000313" key="13">
    <source>
        <dbReference type="Proteomes" id="UP000199050"/>
    </source>
</evidence>
<keyword evidence="9" id="KW-1133">Transmembrane helix</keyword>
<keyword evidence="2" id="KW-1003">Cell membrane</keyword>
<dbReference type="GO" id="GO:0005886">
    <property type="term" value="C:plasma membrane"/>
    <property type="evidence" value="ECO:0007669"/>
    <property type="project" value="UniProtKB-SubCell"/>
</dbReference>
<evidence type="ECO:0000259" key="10">
    <source>
        <dbReference type="PROSITE" id="PS50111"/>
    </source>
</evidence>
<dbReference type="PROSITE" id="PS50885">
    <property type="entry name" value="HAMP"/>
    <property type="match status" value="1"/>
</dbReference>
<evidence type="ECO:0000256" key="7">
    <source>
        <dbReference type="SAM" id="Coils"/>
    </source>
</evidence>
<dbReference type="CDD" id="cd06225">
    <property type="entry name" value="HAMP"/>
    <property type="match status" value="1"/>
</dbReference>
<evidence type="ECO:0000256" key="8">
    <source>
        <dbReference type="SAM" id="MobiDB-lite"/>
    </source>
</evidence>
<evidence type="ECO:0000256" key="4">
    <source>
        <dbReference type="ARBA" id="ARBA00023224"/>
    </source>
</evidence>
<dbReference type="EMBL" id="FNDX01000065">
    <property type="protein sequence ID" value="SDL00130.1"/>
    <property type="molecule type" value="Genomic_DNA"/>
</dbReference>
<dbReference type="RefSeq" id="WP_090719939.1">
    <property type="nucleotide sequence ID" value="NZ_CBCSKY010000072.1"/>
</dbReference>
<proteinExistence type="inferred from homology"/>
<feature type="domain" description="HAMP" evidence="11">
    <location>
        <begin position="212"/>
        <end position="264"/>
    </location>
</feature>
<keyword evidence="13" id="KW-1185">Reference proteome</keyword>
<protein>
    <submittedName>
        <fullName evidence="12">Methyl-accepting chemotaxis protein</fullName>
    </submittedName>
</protein>
<dbReference type="Pfam" id="PF00672">
    <property type="entry name" value="HAMP"/>
    <property type="match status" value="1"/>
</dbReference>
<reference evidence="13" key="1">
    <citation type="submission" date="2016-10" db="EMBL/GenBank/DDBJ databases">
        <authorList>
            <person name="Varghese N."/>
            <person name="Submissions S."/>
        </authorList>
    </citation>
    <scope>NUCLEOTIDE SEQUENCE [LARGE SCALE GENOMIC DNA]</scope>
    <source>
        <strain evidence="13">CGMCC 1.11012</strain>
    </source>
</reference>
<dbReference type="STRING" id="1174501.SAMN05216192_1658"/>
<evidence type="ECO:0000256" key="3">
    <source>
        <dbReference type="ARBA" id="ARBA00023136"/>
    </source>
</evidence>
<feature type="domain" description="Methyl-accepting transducer" evidence="10">
    <location>
        <begin position="283"/>
        <end position="519"/>
    </location>
</feature>
<dbReference type="PROSITE" id="PS50111">
    <property type="entry name" value="CHEMOTAXIS_TRANSDUC_2"/>
    <property type="match status" value="1"/>
</dbReference>
<feature type="transmembrane region" description="Helical" evidence="9">
    <location>
        <begin position="12"/>
        <end position="31"/>
    </location>
</feature>
<dbReference type="SMART" id="SM00283">
    <property type="entry name" value="MA"/>
    <property type="match status" value="1"/>
</dbReference>
<dbReference type="OrthoDB" id="358716at2"/>
<sequence>MRNLKVKFKMAVLVAVSVILVVGVGTVGILFTDKLADRSQETYNQNLIPIYLVTEIRANNRAIESFLLEDLLTLEADKSKQLTADIQSKIEQNNELMNQLKSIEFKNEKISNGIAEYMSLLEDYRTQRDNIIQLADKSLSEEGYQVFSGSAFSDSRTKMVGLLDEASASLIAEAEAHNELTLANAKTSRTISTLLITAAWILCIAISIIISRLITRPLKELQALMKRAEEGDLTVTASYASSDEIGLINQSFNSMLTSLKRMMQGISESTEMLSASSQEMSASAEQTARASQLIAEASGDIAAGFEAQADSIIRTTASVQTMAEDIAAVEHSSNDMAELMTGAAASTGYGAEAVNGIITRMSEINASVAATQAIVGNLGSLSEEINTIITTINDIANQTNLLSLNASIEAARAGEHGRGFAVVAEEIRKLAEATGHSSLKVTEIITDIQQQTSSAVDSMTAGSELVARGVAQSEAVAVAFAEIQSAIESAVRQTERIRIAVEHVSGESQSVTEAMEQVGEASRKGAEDVQDASAATREQLSAMGEMSMSAQYLATLAEDLQKELARFKL</sequence>
<dbReference type="PANTHER" id="PTHR32089:SF112">
    <property type="entry name" value="LYSOZYME-LIKE PROTEIN-RELATED"/>
    <property type="match status" value="1"/>
</dbReference>
<dbReference type="GO" id="GO:0007165">
    <property type="term" value="P:signal transduction"/>
    <property type="evidence" value="ECO:0007669"/>
    <property type="project" value="UniProtKB-KW"/>
</dbReference>
<dbReference type="InterPro" id="IPR004089">
    <property type="entry name" value="MCPsignal_dom"/>
</dbReference>
<gene>
    <name evidence="12" type="ORF">SAMN05216192_1658</name>
</gene>
<dbReference type="InterPro" id="IPR024478">
    <property type="entry name" value="HlyB_4HB_MCP"/>
</dbReference>
<dbReference type="InterPro" id="IPR004090">
    <property type="entry name" value="Chemotax_Me-accpt_rcpt"/>
</dbReference>
<dbReference type="Pfam" id="PF12729">
    <property type="entry name" value="4HB_MCP_1"/>
    <property type="match status" value="1"/>
</dbReference>
<evidence type="ECO:0000259" key="11">
    <source>
        <dbReference type="PROSITE" id="PS50885"/>
    </source>
</evidence>
<dbReference type="Proteomes" id="UP000199050">
    <property type="component" value="Unassembled WGS sequence"/>
</dbReference>
<evidence type="ECO:0000256" key="9">
    <source>
        <dbReference type="SAM" id="Phobius"/>
    </source>
</evidence>
<name>A0A1G9GHI6_9BACL</name>
<keyword evidence="9" id="KW-0812">Transmembrane</keyword>
<dbReference type="SMART" id="SM00304">
    <property type="entry name" value="HAMP"/>
    <property type="match status" value="1"/>
</dbReference>
<dbReference type="Pfam" id="PF00015">
    <property type="entry name" value="MCPsignal"/>
    <property type="match status" value="1"/>
</dbReference>
<comment type="subcellular location">
    <subcellularLocation>
        <location evidence="1">Cell membrane</location>
    </subcellularLocation>
</comment>
<organism evidence="12 13">
    <name type="scientific">Paenibacillus typhae</name>
    <dbReference type="NCBI Taxonomy" id="1174501"/>
    <lineage>
        <taxon>Bacteria</taxon>
        <taxon>Bacillati</taxon>
        <taxon>Bacillota</taxon>
        <taxon>Bacilli</taxon>
        <taxon>Bacillales</taxon>
        <taxon>Paenibacillaceae</taxon>
        <taxon>Paenibacillus</taxon>
    </lineage>
</organism>
<feature type="region of interest" description="Disordered" evidence="8">
    <location>
        <begin position="508"/>
        <end position="535"/>
    </location>
</feature>
<dbReference type="InterPro" id="IPR003660">
    <property type="entry name" value="HAMP_dom"/>
</dbReference>